<sequence>MEPAEHVEPAERVEAALLAHPSVARLHGGFASYLPGRRVDGVRLTDRTAVSVVLRAGRPIPEVVEELRAAVREVAGPAPVDITVADLEDL</sequence>
<name>A0A495X9Q8_9PSEU</name>
<keyword evidence="2" id="KW-1185">Reference proteome</keyword>
<dbReference type="RefSeq" id="WP_246029755.1">
    <property type="nucleotide sequence ID" value="NZ_JBIUBA010000057.1"/>
</dbReference>
<evidence type="ECO:0000313" key="2">
    <source>
        <dbReference type="Proteomes" id="UP000272729"/>
    </source>
</evidence>
<proteinExistence type="predicted"/>
<organism evidence="1 2">
    <name type="scientific">Saccharothrix variisporea</name>
    <dbReference type="NCBI Taxonomy" id="543527"/>
    <lineage>
        <taxon>Bacteria</taxon>
        <taxon>Bacillati</taxon>
        <taxon>Actinomycetota</taxon>
        <taxon>Actinomycetes</taxon>
        <taxon>Pseudonocardiales</taxon>
        <taxon>Pseudonocardiaceae</taxon>
        <taxon>Saccharothrix</taxon>
    </lineage>
</organism>
<evidence type="ECO:0008006" key="3">
    <source>
        <dbReference type="Google" id="ProtNLM"/>
    </source>
</evidence>
<protein>
    <recommendedName>
        <fullName evidence="3">Asp23/Gls24 family envelope stress response protein</fullName>
    </recommendedName>
</protein>
<accession>A0A495X9Q8</accession>
<evidence type="ECO:0000313" key="1">
    <source>
        <dbReference type="EMBL" id="RKT69594.1"/>
    </source>
</evidence>
<dbReference type="Proteomes" id="UP000272729">
    <property type="component" value="Unassembled WGS sequence"/>
</dbReference>
<comment type="caution">
    <text evidence="1">The sequence shown here is derived from an EMBL/GenBank/DDBJ whole genome shotgun (WGS) entry which is preliminary data.</text>
</comment>
<dbReference type="EMBL" id="RBXR01000001">
    <property type="protein sequence ID" value="RKT69594.1"/>
    <property type="molecule type" value="Genomic_DNA"/>
</dbReference>
<dbReference type="AlphaFoldDB" id="A0A495X9Q8"/>
<gene>
    <name evidence="1" type="ORF">DFJ66_2828</name>
</gene>
<reference evidence="1 2" key="1">
    <citation type="submission" date="2018-10" db="EMBL/GenBank/DDBJ databases">
        <title>Sequencing the genomes of 1000 actinobacteria strains.</title>
        <authorList>
            <person name="Klenk H.-P."/>
        </authorList>
    </citation>
    <scope>NUCLEOTIDE SEQUENCE [LARGE SCALE GENOMIC DNA]</scope>
    <source>
        <strain evidence="1 2">DSM 43911</strain>
    </source>
</reference>